<evidence type="ECO:0000313" key="3">
    <source>
        <dbReference type="EMBL" id="GGM05951.1"/>
    </source>
</evidence>
<feature type="compositionally biased region" description="Acidic residues" evidence="1">
    <location>
        <begin position="197"/>
        <end position="206"/>
    </location>
</feature>
<evidence type="ECO:0000256" key="2">
    <source>
        <dbReference type="SAM" id="SignalP"/>
    </source>
</evidence>
<keyword evidence="4" id="KW-1185">Reference proteome</keyword>
<name>A0ABQ2GQG0_9DEIO</name>
<accession>A0ABQ2GQG0</accession>
<feature type="chain" id="PRO_5047242521" evidence="2">
    <location>
        <begin position="18"/>
        <end position="333"/>
    </location>
</feature>
<protein>
    <submittedName>
        <fullName evidence="3">Uncharacterized protein</fullName>
    </submittedName>
</protein>
<proteinExistence type="predicted"/>
<organism evidence="3 4">
    <name type="scientific">Deinococcus aerophilus</name>
    <dbReference type="NCBI Taxonomy" id="522488"/>
    <lineage>
        <taxon>Bacteria</taxon>
        <taxon>Thermotogati</taxon>
        <taxon>Deinococcota</taxon>
        <taxon>Deinococci</taxon>
        <taxon>Deinococcales</taxon>
        <taxon>Deinococcaceae</taxon>
        <taxon>Deinococcus</taxon>
    </lineage>
</organism>
<sequence>MGRGAALALALAGGAGAATVEFGVSYAAGIAGGGGAQVGISGLEALGGRISAGLSTRAATVGYARGLALPPLGAATVNGTVALAWRGGVRADLRGTATVGPVALNLGLGAFTTSAASTDPLSVWALTPPDARDRGLSADLSARYRLSRSLILVAGGELSVQTQGFVGVEGRRDLTRPVPPQEGTGAAASDSTANDPAEAETTEPETEPVGTLNWRAGVRAGQGVLGVTAGVGYAAESGLNLGLDALVGPRTFGITGSVGAPDVLGAGSTLRLYAAYEPWRTSGAPLRTGVEATLPVGSGEFGLNLGGGRTGADTLGYAARVTYRLPLESVSQP</sequence>
<comment type="caution">
    <text evidence="3">The sequence shown here is derived from an EMBL/GenBank/DDBJ whole genome shotgun (WGS) entry which is preliminary data.</text>
</comment>
<dbReference type="EMBL" id="BMOM01000007">
    <property type="protein sequence ID" value="GGM05951.1"/>
    <property type="molecule type" value="Genomic_DNA"/>
</dbReference>
<keyword evidence="2" id="KW-0732">Signal</keyword>
<feature type="signal peptide" evidence="2">
    <location>
        <begin position="1"/>
        <end position="17"/>
    </location>
</feature>
<evidence type="ECO:0000313" key="4">
    <source>
        <dbReference type="Proteomes" id="UP000661918"/>
    </source>
</evidence>
<feature type="region of interest" description="Disordered" evidence="1">
    <location>
        <begin position="171"/>
        <end position="208"/>
    </location>
</feature>
<dbReference type="Proteomes" id="UP000661918">
    <property type="component" value="Unassembled WGS sequence"/>
</dbReference>
<gene>
    <name evidence="3" type="ORF">GCM10010841_12850</name>
</gene>
<reference evidence="4" key="1">
    <citation type="journal article" date="2019" name="Int. J. Syst. Evol. Microbiol.">
        <title>The Global Catalogue of Microorganisms (GCM) 10K type strain sequencing project: providing services to taxonomists for standard genome sequencing and annotation.</title>
        <authorList>
            <consortium name="The Broad Institute Genomics Platform"/>
            <consortium name="The Broad Institute Genome Sequencing Center for Infectious Disease"/>
            <person name="Wu L."/>
            <person name="Ma J."/>
        </authorList>
    </citation>
    <scope>NUCLEOTIDE SEQUENCE [LARGE SCALE GENOMIC DNA]</scope>
    <source>
        <strain evidence="4">JCM 15443</strain>
    </source>
</reference>
<evidence type="ECO:0000256" key="1">
    <source>
        <dbReference type="SAM" id="MobiDB-lite"/>
    </source>
</evidence>